<sequence>MTCQSCGAQVKEDALVCGQCGLQVAQSASTETVSNVHMEQASTTETVAQRNETIDKVTNTSKHYLNYVLLQLKHPTKNGLSTDTSQPLFGLITSILTALFFGLSLYTLLGVGGNSFFQLGFTDLFFPGLFYMVMLLAVAMGALFLGVKIQLDEKATLTQVFARFTHMLPLTLALFVLATIVGLIGLATLFNFLTMLAFLSIIFLTGYVYYSFHGNQVKKEPYFGLIGVYAVILVFIGLSFEWILASLMNSFFF</sequence>
<reference evidence="2" key="1">
    <citation type="submission" date="2021-01" db="EMBL/GenBank/DDBJ databases">
        <title>Genomic Encyclopedia of Type Strains, Phase IV (KMG-IV): sequencing the most valuable type-strain genomes for metagenomic binning, comparative biology and taxonomic classification.</title>
        <authorList>
            <person name="Goeker M."/>
        </authorList>
    </citation>
    <scope>NUCLEOTIDE SEQUENCE</scope>
    <source>
        <strain evidence="2">DSM 21943</strain>
    </source>
</reference>
<keyword evidence="3" id="KW-1185">Reference proteome</keyword>
<feature type="transmembrane region" description="Helical" evidence="1">
    <location>
        <begin position="167"/>
        <end position="186"/>
    </location>
</feature>
<keyword evidence="1" id="KW-1133">Transmembrane helix</keyword>
<gene>
    <name evidence="2" type="ORF">JOC54_003144</name>
</gene>
<comment type="caution">
    <text evidence="2">The sequence shown here is derived from an EMBL/GenBank/DDBJ whole genome shotgun (WGS) entry which is preliminary data.</text>
</comment>
<proteinExistence type="predicted"/>
<feature type="transmembrane region" description="Helical" evidence="1">
    <location>
        <begin position="129"/>
        <end position="147"/>
    </location>
</feature>
<accession>A0ABS2SWJ1</accession>
<evidence type="ECO:0000313" key="3">
    <source>
        <dbReference type="Proteomes" id="UP001179280"/>
    </source>
</evidence>
<feature type="transmembrane region" description="Helical" evidence="1">
    <location>
        <begin position="88"/>
        <end position="109"/>
    </location>
</feature>
<dbReference type="Proteomes" id="UP001179280">
    <property type="component" value="Unassembled WGS sequence"/>
</dbReference>
<feature type="transmembrane region" description="Helical" evidence="1">
    <location>
        <begin position="192"/>
        <end position="210"/>
    </location>
</feature>
<feature type="transmembrane region" description="Helical" evidence="1">
    <location>
        <begin position="222"/>
        <end position="245"/>
    </location>
</feature>
<evidence type="ECO:0008006" key="4">
    <source>
        <dbReference type="Google" id="ProtNLM"/>
    </source>
</evidence>
<keyword evidence="1" id="KW-0812">Transmembrane</keyword>
<dbReference type="EMBL" id="JAFBCV010000010">
    <property type="protein sequence ID" value="MBM7839864.1"/>
    <property type="molecule type" value="Genomic_DNA"/>
</dbReference>
<keyword evidence="1" id="KW-0472">Membrane</keyword>
<dbReference type="RefSeq" id="WP_204467146.1">
    <property type="nucleotide sequence ID" value="NZ_JAFBCV010000010.1"/>
</dbReference>
<evidence type="ECO:0000256" key="1">
    <source>
        <dbReference type="SAM" id="Phobius"/>
    </source>
</evidence>
<evidence type="ECO:0000313" key="2">
    <source>
        <dbReference type="EMBL" id="MBM7839864.1"/>
    </source>
</evidence>
<name>A0ABS2SWJ1_9BACI</name>
<protein>
    <recommendedName>
        <fullName evidence="4">Zinc ribbon domain-containing protein</fullName>
    </recommendedName>
</protein>
<organism evidence="2 3">
    <name type="scientific">Shouchella xiaoxiensis</name>
    <dbReference type="NCBI Taxonomy" id="766895"/>
    <lineage>
        <taxon>Bacteria</taxon>
        <taxon>Bacillati</taxon>
        <taxon>Bacillota</taxon>
        <taxon>Bacilli</taxon>
        <taxon>Bacillales</taxon>
        <taxon>Bacillaceae</taxon>
        <taxon>Shouchella</taxon>
    </lineage>
</organism>